<dbReference type="Gene3D" id="3.20.20.80">
    <property type="entry name" value="Glycosidases"/>
    <property type="match status" value="1"/>
</dbReference>
<dbReference type="PANTHER" id="PTHR40079">
    <property type="entry name" value="MANNAN ENDO-1,4-BETA-MANNOSIDASE E-RELATED"/>
    <property type="match status" value="1"/>
</dbReference>
<dbReference type="PATRIC" id="fig|907348.3.peg.335"/>
<comment type="caution">
    <text evidence="8">The sequence shown here is derived from an EMBL/GenBank/DDBJ whole genome shotgun (WGS) entry which is preliminary data.</text>
</comment>
<evidence type="ECO:0000313" key="9">
    <source>
        <dbReference type="Proteomes" id="UP000003571"/>
    </source>
</evidence>
<evidence type="ECO:0000256" key="2">
    <source>
        <dbReference type="ARBA" id="ARBA00022801"/>
    </source>
</evidence>
<dbReference type="PROSITE" id="PS51764">
    <property type="entry name" value="GH26"/>
    <property type="match status" value="1"/>
</dbReference>
<evidence type="ECO:0000259" key="7">
    <source>
        <dbReference type="PROSITE" id="PS51764"/>
    </source>
</evidence>
<sequence>MRRTFIAVFCAAAAALMLLQSCQTSGAGSGISGQEGGTYMPEKESPVEIPEGKSAGARALMRYIADCRASGAVLSGQQDLTWDDSYGQLQKVFGDTGKYPAIAGFDFMNYTQVSGGSGQHQTEEALEFLKKGGIAAFCWHWRDPSGKTIEFNSEKTAFRIPYKADSESGLDESSEDFAMIASDLERIAAELQRIRDAGYPVLWRPLHEAYGNKDDWGGAWFWWGAGCGSADGKGRNRREAYLALYKYMHRFLTKEKGLDNLIWVWNAQNADWYPGDEFVDVVAYDNYKLGELGTQYEMLRSVSGGKKIIALGENGTIPDVSSMSGKWAYFTTWNDHSSDESQCFWSCENHNTLSHRKEVYGSGNVITLDELPELWK</sequence>
<name>H7EHR0_9SPIR</name>
<evidence type="ECO:0000256" key="1">
    <source>
        <dbReference type="ARBA" id="ARBA00007754"/>
    </source>
</evidence>
<feature type="domain" description="GH26" evidence="7">
    <location>
        <begin position="55"/>
        <end position="369"/>
    </location>
</feature>
<feature type="signal peptide" evidence="6">
    <location>
        <begin position="1"/>
        <end position="26"/>
    </location>
</feature>
<dbReference type="OrthoDB" id="9802773at2"/>
<dbReference type="Pfam" id="PF02156">
    <property type="entry name" value="Glyco_hydro_26"/>
    <property type="match status" value="1"/>
</dbReference>
<keyword evidence="2 4" id="KW-0378">Hydrolase</keyword>
<accession>H7EHR0</accession>
<organism evidence="8 9">
    <name type="scientific">Treponema saccharophilum DSM 2985</name>
    <dbReference type="NCBI Taxonomy" id="907348"/>
    <lineage>
        <taxon>Bacteria</taxon>
        <taxon>Pseudomonadati</taxon>
        <taxon>Spirochaetota</taxon>
        <taxon>Spirochaetia</taxon>
        <taxon>Spirochaetales</taxon>
        <taxon>Treponemataceae</taxon>
        <taxon>Treponema</taxon>
    </lineage>
</organism>
<comment type="similarity">
    <text evidence="1 4">Belongs to the glycosyl hydrolase 26 family.</text>
</comment>
<evidence type="ECO:0000256" key="4">
    <source>
        <dbReference type="PROSITE-ProRule" id="PRU01100"/>
    </source>
</evidence>
<keyword evidence="3 4" id="KW-0326">Glycosidase</keyword>
<evidence type="ECO:0000313" key="8">
    <source>
        <dbReference type="EMBL" id="EIC02850.1"/>
    </source>
</evidence>
<dbReference type="Proteomes" id="UP000003571">
    <property type="component" value="Unassembled WGS sequence"/>
</dbReference>
<keyword evidence="6" id="KW-0732">Signal</keyword>
<feature type="chain" id="PRO_5003610150" evidence="6">
    <location>
        <begin position="27"/>
        <end position="376"/>
    </location>
</feature>
<feature type="active site" description="Proton donor" evidence="4">
    <location>
        <position position="208"/>
    </location>
</feature>
<reference evidence="8 9" key="1">
    <citation type="submission" date="2011-09" db="EMBL/GenBank/DDBJ databases">
        <title>The draft genome of Treponema saccharophilum DSM 2985.</title>
        <authorList>
            <consortium name="US DOE Joint Genome Institute (JGI-PGF)"/>
            <person name="Lucas S."/>
            <person name="Copeland A."/>
            <person name="Lapidus A."/>
            <person name="Glavina del Rio T."/>
            <person name="Dalin E."/>
            <person name="Tice H."/>
            <person name="Bruce D."/>
            <person name="Goodwin L."/>
            <person name="Pitluck S."/>
            <person name="Peters L."/>
            <person name="Kyrpides N."/>
            <person name="Mavromatis K."/>
            <person name="Ivanova N."/>
            <person name="Markowitz V."/>
            <person name="Cheng J.-F."/>
            <person name="Hugenholtz P."/>
            <person name="Woyke T."/>
            <person name="Wu D."/>
            <person name="Gronow S."/>
            <person name="Wellnitz S."/>
            <person name="Brambilla E."/>
            <person name="Klenk H.-P."/>
            <person name="Eisen J.A."/>
        </authorList>
    </citation>
    <scope>NUCLEOTIDE SEQUENCE [LARGE SCALE GENOMIC DNA]</scope>
    <source>
        <strain evidence="8 9">DSM 2985</strain>
    </source>
</reference>
<dbReference type="eggNOG" id="COG4124">
    <property type="taxonomic scope" value="Bacteria"/>
</dbReference>
<gene>
    <name evidence="8" type="ORF">TresaDRAFT_2276</name>
</gene>
<evidence type="ECO:0000256" key="6">
    <source>
        <dbReference type="SAM" id="SignalP"/>
    </source>
</evidence>
<dbReference type="InterPro" id="IPR000805">
    <property type="entry name" value="Glyco_hydro_26"/>
</dbReference>
<feature type="region of interest" description="Disordered" evidence="5">
    <location>
        <begin position="30"/>
        <end position="49"/>
    </location>
</feature>
<dbReference type="RefSeq" id="WP_002702266.1">
    <property type="nucleotide sequence ID" value="NZ_AGRW01000030.1"/>
</dbReference>
<dbReference type="InterPro" id="IPR022790">
    <property type="entry name" value="GH26_dom"/>
</dbReference>
<dbReference type="PRINTS" id="PR00739">
    <property type="entry name" value="GLHYDRLASE26"/>
</dbReference>
<dbReference type="InterPro" id="IPR017853">
    <property type="entry name" value="GH"/>
</dbReference>
<keyword evidence="9" id="KW-1185">Reference proteome</keyword>
<evidence type="ECO:0000256" key="3">
    <source>
        <dbReference type="ARBA" id="ARBA00023295"/>
    </source>
</evidence>
<dbReference type="AlphaFoldDB" id="H7EHR0"/>
<dbReference type="PROSITE" id="PS51257">
    <property type="entry name" value="PROKAR_LIPOPROTEIN"/>
    <property type="match status" value="1"/>
</dbReference>
<evidence type="ECO:0000256" key="5">
    <source>
        <dbReference type="SAM" id="MobiDB-lite"/>
    </source>
</evidence>
<dbReference type="GO" id="GO:0006080">
    <property type="term" value="P:substituted mannan metabolic process"/>
    <property type="evidence" value="ECO:0007669"/>
    <property type="project" value="InterPro"/>
</dbReference>
<dbReference type="EMBL" id="AGRW01000030">
    <property type="protein sequence ID" value="EIC02850.1"/>
    <property type="molecule type" value="Genomic_DNA"/>
</dbReference>
<dbReference type="STRING" id="907348.TresaDRAFT_2276"/>
<dbReference type="GO" id="GO:0016985">
    <property type="term" value="F:mannan endo-1,4-beta-mannosidase activity"/>
    <property type="evidence" value="ECO:0007669"/>
    <property type="project" value="UniProtKB-EC"/>
</dbReference>
<dbReference type="PANTHER" id="PTHR40079:SF4">
    <property type="entry name" value="GH26 DOMAIN-CONTAINING PROTEIN-RELATED"/>
    <property type="match status" value="1"/>
</dbReference>
<dbReference type="SUPFAM" id="SSF51445">
    <property type="entry name" value="(Trans)glycosidases"/>
    <property type="match status" value="1"/>
</dbReference>
<proteinExistence type="inferred from homology"/>
<feature type="active site" description="Nucleophile" evidence="4">
    <location>
        <position position="313"/>
    </location>
</feature>
<dbReference type="EC" id="3.2.1.78" evidence="8"/>
<protein>
    <submittedName>
        <fullName evidence="8">Mannan endo-1,4-beta-mannosidase</fullName>
        <ecNumber evidence="8">3.2.1.78</ecNumber>
    </submittedName>
</protein>